<proteinExistence type="inferred from homology"/>
<dbReference type="PANTHER" id="PTHR44196:SF1">
    <property type="entry name" value="DEHYDROGENASE_REDUCTASE SDR FAMILY MEMBER 7B"/>
    <property type="match status" value="1"/>
</dbReference>
<dbReference type="Proteomes" id="UP000247437">
    <property type="component" value="Unassembled WGS sequence"/>
</dbReference>
<dbReference type="Pfam" id="PF00106">
    <property type="entry name" value="adh_short"/>
    <property type="match status" value="1"/>
</dbReference>
<dbReference type="Gene3D" id="3.40.50.720">
    <property type="entry name" value="NAD(P)-binding Rossmann-like Domain"/>
    <property type="match status" value="1"/>
</dbReference>
<dbReference type="GO" id="GO:0016020">
    <property type="term" value="C:membrane"/>
    <property type="evidence" value="ECO:0007669"/>
    <property type="project" value="TreeGrafter"/>
</dbReference>
<dbReference type="AlphaFoldDB" id="A0A2W0ENJ3"/>
<evidence type="ECO:0000256" key="2">
    <source>
        <dbReference type="ARBA" id="ARBA00023002"/>
    </source>
</evidence>
<keyword evidence="2" id="KW-0560">Oxidoreductase</keyword>
<gene>
    <name evidence="3" type="ORF">CRX42_16155</name>
</gene>
<organism evidence="3 4">
    <name type="scientific">Pseudomonas jessenii</name>
    <dbReference type="NCBI Taxonomy" id="77298"/>
    <lineage>
        <taxon>Bacteria</taxon>
        <taxon>Pseudomonadati</taxon>
        <taxon>Pseudomonadota</taxon>
        <taxon>Gammaproteobacteria</taxon>
        <taxon>Pseudomonadales</taxon>
        <taxon>Pseudomonadaceae</taxon>
        <taxon>Pseudomonas</taxon>
    </lineage>
</organism>
<dbReference type="InterPro" id="IPR002347">
    <property type="entry name" value="SDR_fam"/>
</dbReference>
<evidence type="ECO:0000313" key="3">
    <source>
        <dbReference type="EMBL" id="PYY69516.1"/>
    </source>
</evidence>
<dbReference type="EMBL" id="PDLL01000186">
    <property type="protein sequence ID" value="PYY69516.1"/>
    <property type="molecule type" value="Genomic_DNA"/>
</dbReference>
<sequence>MPESRTIVITGAGTGIGAACARLYAAEGANLVLVGRRREPLEQVARQ</sequence>
<dbReference type="SUPFAM" id="SSF51735">
    <property type="entry name" value="NAD(P)-binding Rossmann-fold domains"/>
    <property type="match status" value="1"/>
</dbReference>
<dbReference type="GO" id="GO:0016491">
    <property type="term" value="F:oxidoreductase activity"/>
    <property type="evidence" value="ECO:0007669"/>
    <property type="project" value="UniProtKB-KW"/>
</dbReference>
<accession>A0A2W0ENJ3</accession>
<dbReference type="InterPro" id="IPR036291">
    <property type="entry name" value="NAD(P)-bd_dom_sf"/>
</dbReference>
<dbReference type="PANTHER" id="PTHR44196">
    <property type="entry name" value="DEHYDROGENASE/REDUCTASE SDR FAMILY MEMBER 7B"/>
    <property type="match status" value="1"/>
</dbReference>
<dbReference type="RefSeq" id="WP_146241913.1">
    <property type="nucleotide sequence ID" value="NZ_PDLL01000186.1"/>
</dbReference>
<comment type="caution">
    <text evidence="3">The sequence shown here is derived from an EMBL/GenBank/DDBJ whole genome shotgun (WGS) entry which is preliminary data.</text>
</comment>
<comment type="similarity">
    <text evidence="1">Belongs to the short-chain dehydrogenases/reductases (SDR) family.</text>
</comment>
<protein>
    <submittedName>
        <fullName evidence="3">3-oxoacyl-ACP reductase</fullName>
    </submittedName>
</protein>
<reference evidence="3 4" key="1">
    <citation type="journal article" date="2018" name="Appl. Microbiol. Biotechnol.">
        <title>Characterization of the caprolactam degradation pathway in Pseudomonas jessenii using mass spectrometry-based proteomics.</title>
        <authorList>
            <person name="Otzen M."/>
            <person name="Palacio C."/>
            <person name="Janssen D.B."/>
        </authorList>
    </citation>
    <scope>NUCLEOTIDE SEQUENCE [LARGE SCALE GENOMIC DNA]</scope>
    <source>
        <strain evidence="3 4">GO3</strain>
    </source>
</reference>
<name>A0A2W0ENJ3_PSEJE</name>
<evidence type="ECO:0000256" key="1">
    <source>
        <dbReference type="ARBA" id="ARBA00006484"/>
    </source>
</evidence>
<feature type="non-terminal residue" evidence="3">
    <location>
        <position position="47"/>
    </location>
</feature>
<dbReference type="PROSITE" id="PS51257">
    <property type="entry name" value="PROKAR_LIPOPROTEIN"/>
    <property type="match status" value="1"/>
</dbReference>
<evidence type="ECO:0000313" key="4">
    <source>
        <dbReference type="Proteomes" id="UP000247437"/>
    </source>
</evidence>